<proteinExistence type="predicted"/>
<evidence type="ECO:0000259" key="2">
    <source>
        <dbReference type="Pfam" id="PF01558"/>
    </source>
</evidence>
<dbReference type="Pfam" id="PF01558">
    <property type="entry name" value="POR"/>
    <property type="match status" value="1"/>
</dbReference>
<gene>
    <name evidence="3" type="ORF">JYK00_07750</name>
</gene>
<dbReference type="PANTHER" id="PTHR42730">
    <property type="entry name" value="2-OXOGLUTARATE SYNTHASE SUBUNIT KORC"/>
    <property type="match status" value="1"/>
</dbReference>
<dbReference type="PANTHER" id="PTHR42730:SF1">
    <property type="entry name" value="2-OXOGLUTARATE SYNTHASE SUBUNIT KORC"/>
    <property type="match status" value="1"/>
</dbReference>
<accession>A0ABX7S537</accession>
<sequence length="201" mass="22419">MKNLVRPFSVRIAGIGGQGNLISGLILAKALVKSGKHVIQTQNYTAQVRGGPSYCDLLISSDPIDFPKATIFDVLVILHPSMISQCKNVRNNGIILVDDTYISSYPPDIFRMTRRKIMVPASKLSYEKFGTEMYANMIMLGLTIKASSLVDVNSVIEAIKENMKPTHIENNIEAIKYGTTLTEKVYKPRIERKIPRTIGFE</sequence>
<dbReference type="EMBL" id="CP071446">
    <property type="protein sequence ID" value="QTA37616.1"/>
    <property type="molecule type" value="Genomic_DNA"/>
</dbReference>
<dbReference type="InterPro" id="IPR002869">
    <property type="entry name" value="Pyrv_flavodox_OxRed_cen"/>
</dbReference>
<name>A0ABX7S537_9BACT</name>
<evidence type="ECO:0000256" key="1">
    <source>
        <dbReference type="ARBA" id="ARBA00023002"/>
    </source>
</evidence>
<evidence type="ECO:0000313" key="4">
    <source>
        <dbReference type="Proteomes" id="UP000671862"/>
    </source>
</evidence>
<protein>
    <submittedName>
        <fullName evidence="3">2-oxoacid:acceptor oxidoreductase family protein</fullName>
    </submittedName>
</protein>
<dbReference type="Proteomes" id="UP000671862">
    <property type="component" value="Chromosome"/>
</dbReference>
<organism evidence="3 4">
    <name type="scientific">Thermosipho ferrireducens</name>
    <dbReference type="NCBI Taxonomy" id="2571116"/>
    <lineage>
        <taxon>Bacteria</taxon>
        <taxon>Thermotogati</taxon>
        <taxon>Thermotogota</taxon>
        <taxon>Thermotogae</taxon>
        <taxon>Thermotogales</taxon>
        <taxon>Fervidobacteriaceae</taxon>
        <taxon>Thermosipho</taxon>
    </lineage>
</organism>
<dbReference type="InterPro" id="IPR019752">
    <property type="entry name" value="Pyrv/ketoisovalerate_OxRed_cat"/>
</dbReference>
<evidence type="ECO:0000313" key="3">
    <source>
        <dbReference type="EMBL" id="QTA37616.1"/>
    </source>
</evidence>
<reference evidence="3 4" key="1">
    <citation type="submission" date="2021-03" db="EMBL/GenBank/DDBJ databases">
        <title>Thermosipho ferrireducens sp.nov., an anaerobic thermophilic iron-reducing bacterium isolated from a deep-sea hydrothermal sulfide deposits.</title>
        <authorList>
            <person name="Zeng X."/>
            <person name="Chen Y."/>
            <person name="Shao Z."/>
        </authorList>
    </citation>
    <scope>NUCLEOTIDE SEQUENCE [LARGE SCALE GENOMIC DNA]</scope>
    <source>
        <strain evidence="3 4">JL129W03</strain>
    </source>
</reference>
<dbReference type="SUPFAM" id="SSF53323">
    <property type="entry name" value="Pyruvate-ferredoxin oxidoreductase, PFOR, domain III"/>
    <property type="match status" value="1"/>
</dbReference>
<keyword evidence="1" id="KW-0560">Oxidoreductase</keyword>
<feature type="domain" description="Pyruvate/ketoisovalerate oxidoreductase catalytic" evidence="2">
    <location>
        <begin position="16"/>
        <end position="178"/>
    </location>
</feature>
<dbReference type="InterPro" id="IPR052554">
    <property type="entry name" value="2-oxoglutarate_synth_KorC"/>
</dbReference>
<keyword evidence="4" id="KW-1185">Reference proteome</keyword>
<dbReference type="RefSeq" id="WP_207566340.1">
    <property type="nucleotide sequence ID" value="NZ_CP071446.1"/>
</dbReference>
<dbReference type="Gene3D" id="3.40.920.10">
    <property type="entry name" value="Pyruvate-ferredoxin oxidoreductase, PFOR, domain III"/>
    <property type="match status" value="1"/>
</dbReference>